<dbReference type="RefSeq" id="WP_006695917.1">
    <property type="nucleotide sequence ID" value="NZ_JH376857.1"/>
</dbReference>
<keyword evidence="3" id="KW-0808">Transferase</keyword>
<dbReference type="InterPro" id="IPR027417">
    <property type="entry name" value="P-loop_NTPase"/>
</dbReference>
<dbReference type="InterPro" id="IPR005790">
    <property type="entry name" value="DNA_polIII_delta"/>
</dbReference>
<keyword evidence="5" id="KW-0235">DNA replication</keyword>
<sequence>MNYADFMASLAHGDLPHVFLLAGEEPYYTERAEEAILRRLLPVPEERADALIRYEEMPPLDTLMETLETAPFFTDKMVVLVRDAAVFRAGKKKEEDDDAPASKDTVTDRFAALLADLPPTTYAVFTLGTKPDKRRKLYQTVEKHGRVLESAPLRPWNVEGWLNGRLREMGRSMHPRARAFFLNIVGMMQTISLAFLDRQLEKLALYTDRAQFSEDDMRAAFSEMPEVSVFALTDAVSARDIRRALDLLARCRADGVHFTVLLVLLTRHVRQLWQAKRLLMNGTPPKGLGKVMGMHPFIAEKLGGHARAFSEKTLADAVLALADADYLLKTGQAGDELIEDVVIKLCKK</sequence>
<reference evidence="11 12" key="1">
    <citation type="submission" date="2011-08" db="EMBL/GenBank/DDBJ databases">
        <title>The Genome Sequence of Selenomonas noxia F0398.</title>
        <authorList>
            <consortium name="The Broad Institute Genome Sequencing Platform"/>
            <person name="Earl A."/>
            <person name="Ward D."/>
            <person name="Feldgarden M."/>
            <person name="Gevers D."/>
            <person name="Izard J."/>
            <person name="Ganesan A."/>
            <person name="Blanton J.M."/>
            <person name="Baranova O.V."/>
            <person name="Tanner A.C."/>
            <person name="Dewhirst F.E."/>
            <person name="Young S.K."/>
            <person name="Zeng Q."/>
            <person name="Gargeya S."/>
            <person name="Fitzgerald M."/>
            <person name="Haas B."/>
            <person name="Abouelleil A."/>
            <person name="Alvarado L."/>
            <person name="Arachchi H.M."/>
            <person name="Berlin A."/>
            <person name="Brown A."/>
            <person name="Chapman S.B."/>
            <person name="Chen Z."/>
            <person name="Dunbar C."/>
            <person name="Freedman E."/>
            <person name="Gearin G."/>
            <person name="Gellesch M."/>
            <person name="Goldberg J."/>
            <person name="Griggs A."/>
            <person name="Gujja S."/>
            <person name="Heiman D."/>
            <person name="Howarth C."/>
            <person name="Larson L."/>
            <person name="Lui A."/>
            <person name="MacDonald P.J.P."/>
            <person name="Montmayeur A."/>
            <person name="Murphy C."/>
            <person name="Neiman D."/>
            <person name="Pearson M."/>
            <person name="Priest M."/>
            <person name="Roberts A."/>
            <person name="Saif S."/>
            <person name="Shea T."/>
            <person name="Shenoy N."/>
            <person name="Sisk P."/>
            <person name="Stolte C."/>
            <person name="Sykes S."/>
            <person name="Wortman J."/>
            <person name="Nusbaum C."/>
            <person name="Birren B."/>
        </authorList>
    </citation>
    <scope>NUCLEOTIDE SEQUENCE [LARGE SCALE GENOMIC DNA]</scope>
    <source>
        <strain evidence="11 12">F0398</strain>
    </source>
</reference>
<comment type="similarity">
    <text evidence="7">Belongs to the DNA polymerase HolA subunit family.</text>
</comment>
<evidence type="ECO:0000256" key="3">
    <source>
        <dbReference type="ARBA" id="ARBA00022679"/>
    </source>
</evidence>
<keyword evidence="12" id="KW-1185">Reference proteome</keyword>
<gene>
    <name evidence="11" type="ORF">HMPREF9432_00450</name>
</gene>
<feature type="domain" description="DNA polymerase III delta N-terminal" evidence="9">
    <location>
        <begin position="20"/>
        <end position="149"/>
    </location>
</feature>
<dbReference type="Gene3D" id="1.20.272.10">
    <property type="match status" value="1"/>
</dbReference>
<dbReference type="NCBIfam" id="TIGR01128">
    <property type="entry name" value="holA"/>
    <property type="match status" value="1"/>
</dbReference>
<feature type="domain" description="DNA polymerase III delta subunit-like C-terminal" evidence="10">
    <location>
        <begin position="228"/>
        <end position="341"/>
    </location>
</feature>
<dbReference type="PANTHER" id="PTHR34388:SF1">
    <property type="entry name" value="DNA POLYMERASE III SUBUNIT DELTA"/>
    <property type="match status" value="1"/>
</dbReference>
<keyword evidence="6" id="KW-0239">DNA-directed DNA polymerase</keyword>
<proteinExistence type="inferred from homology"/>
<evidence type="ECO:0000256" key="4">
    <source>
        <dbReference type="ARBA" id="ARBA00022695"/>
    </source>
</evidence>
<dbReference type="InterPro" id="IPR008921">
    <property type="entry name" value="DNA_pol3_clamp-load_cplx_C"/>
</dbReference>
<dbReference type="Pfam" id="PF06144">
    <property type="entry name" value="DNA_pol3_delta"/>
    <property type="match status" value="1"/>
</dbReference>
<evidence type="ECO:0000256" key="8">
    <source>
        <dbReference type="ARBA" id="ARBA00049244"/>
    </source>
</evidence>
<evidence type="ECO:0000313" key="12">
    <source>
        <dbReference type="Proteomes" id="UP000003175"/>
    </source>
</evidence>
<dbReference type="PANTHER" id="PTHR34388">
    <property type="entry name" value="DNA POLYMERASE III SUBUNIT DELTA"/>
    <property type="match status" value="1"/>
</dbReference>
<evidence type="ECO:0000256" key="6">
    <source>
        <dbReference type="ARBA" id="ARBA00022932"/>
    </source>
</evidence>
<comment type="catalytic activity">
    <reaction evidence="8">
        <text>DNA(n) + a 2'-deoxyribonucleoside 5'-triphosphate = DNA(n+1) + diphosphate</text>
        <dbReference type="Rhea" id="RHEA:22508"/>
        <dbReference type="Rhea" id="RHEA-COMP:17339"/>
        <dbReference type="Rhea" id="RHEA-COMP:17340"/>
        <dbReference type="ChEBI" id="CHEBI:33019"/>
        <dbReference type="ChEBI" id="CHEBI:61560"/>
        <dbReference type="ChEBI" id="CHEBI:173112"/>
        <dbReference type="EC" id="2.7.7.7"/>
    </reaction>
</comment>
<dbReference type="Proteomes" id="UP000003175">
    <property type="component" value="Unassembled WGS sequence"/>
</dbReference>
<dbReference type="InterPro" id="IPR010372">
    <property type="entry name" value="DNA_pol3_delta_N"/>
</dbReference>
<accession>A0ABN0DSI4</accession>
<evidence type="ECO:0000256" key="1">
    <source>
        <dbReference type="ARBA" id="ARBA00012417"/>
    </source>
</evidence>
<protein>
    <recommendedName>
        <fullName evidence="2">DNA polymerase III subunit delta</fullName>
        <ecNumber evidence="1">2.7.7.7</ecNumber>
    </recommendedName>
</protein>
<evidence type="ECO:0000259" key="9">
    <source>
        <dbReference type="Pfam" id="PF06144"/>
    </source>
</evidence>
<comment type="caution">
    <text evidence="11">The sequence shown here is derived from an EMBL/GenBank/DDBJ whole genome shotgun (WGS) entry which is preliminary data.</text>
</comment>
<dbReference type="EC" id="2.7.7.7" evidence="1"/>
<keyword evidence="4" id="KW-0548">Nucleotidyltransferase</keyword>
<evidence type="ECO:0000256" key="2">
    <source>
        <dbReference type="ARBA" id="ARBA00017703"/>
    </source>
</evidence>
<dbReference type="InterPro" id="IPR048466">
    <property type="entry name" value="DNA_pol3_delta-like_C"/>
</dbReference>
<dbReference type="EMBL" id="ADGH01000003">
    <property type="protein sequence ID" value="EHG25949.1"/>
    <property type="molecule type" value="Genomic_DNA"/>
</dbReference>
<dbReference type="Gene3D" id="1.10.8.60">
    <property type="match status" value="1"/>
</dbReference>
<dbReference type="SUPFAM" id="SSF52540">
    <property type="entry name" value="P-loop containing nucleoside triphosphate hydrolases"/>
    <property type="match status" value="1"/>
</dbReference>
<dbReference type="Gene3D" id="3.40.50.300">
    <property type="entry name" value="P-loop containing nucleotide triphosphate hydrolases"/>
    <property type="match status" value="1"/>
</dbReference>
<organism evidence="11 12">
    <name type="scientific">Selenomonas noxia F0398</name>
    <dbReference type="NCBI Taxonomy" id="702437"/>
    <lineage>
        <taxon>Bacteria</taxon>
        <taxon>Bacillati</taxon>
        <taxon>Bacillota</taxon>
        <taxon>Negativicutes</taxon>
        <taxon>Selenomonadales</taxon>
        <taxon>Selenomonadaceae</taxon>
        <taxon>Selenomonas</taxon>
    </lineage>
</organism>
<dbReference type="SUPFAM" id="SSF48019">
    <property type="entry name" value="post-AAA+ oligomerization domain-like"/>
    <property type="match status" value="1"/>
</dbReference>
<name>A0ABN0DSI4_9FIRM</name>
<evidence type="ECO:0000256" key="7">
    <source>
        <dbReference type="ARBA" id="ARBA00034754"/>
    </source>
</evidence>
<evidence type="ECO:0000259" key="10">
    <source>
        <dbReference type="Pfam" id="PF21694"/>
    </source>
</evidence>
<evidence type="ECO:0000313" key="11">
    <source>
        <dbReference type="EMBL" id="EHG25949.1"/>
    </source>
</evidence>
<evidence type="ECO:0000256" key="5">
    <source>
        <dbReference type="ARBA" id="ARBA00022705"/>
    </source>
</evidence>
<dbReference type="Pfam" id="PF21694">
    <property type="entry name" value="DNA_pol3_delta_C"/>
    <property type="match status" value="1"/>
</dbReference>